<dbReference type="Pfam" id="PF23155">
    <property type="entry name" value="DUF7053"/>
    <property type="match status" value="1"/>
</dbReference>
<evidence type="ECO:0000313" key="2">
    <source>
        <dbReference type="EMBL" id="SMY21951.1"/>
    </source>
</evidence>
<dbReference type="InterPro" id="IPR055481">
    <property type="entry name" value="DUF7053"/>
</dbReference>
<dbReference type="AlphaFoldDB" id="A0A1Y6LHG1"/>
<gene>
    <name evidence="2" type="ORF">ZT1A5_G3389</name>
</gene>
<feature type="domain" description="DUF7053" evidence="1">
    <location>
        <begin position="5"/>
        <end position="179"/>
    </location>
</feature>
<name>A0A1Y6LHG1_ZYMTR</name>
<dbReference type="PANTHER" id="PTHR38117:SF1">
    <property type="entry name" value="DUF3074 DOMAIN-CONTAINING PROTEIN"/>
    <property type="match status" value="1"/>
</dbReference>
<dbReference type="PANTHER" id="PTHR38117">
    <property type="entry name" value="NACHT AND WD40 DOMAIN PROTEIN"/>
    <property type="match status" value="1"/>
</dbReference>
<dbReference type="EMBL" id="LT882677">
    <property type="protein sequence ID" value="SMY21951.1"/>
    <property type="molecule type" value="Genomic_DNA"/>
</dbReference>
<protein>
    <recommendedName>
        <fullName evidence="1">DUF7053 domain-containing protein</fullName>
    </recommendedName>
</protein>
<dbReference type="Proteomes" id="UP000215453">
    <property type="component" value="Chromosome 2"/>
</dbReference>
<organism evidence="2 3">
    <name type="scientific">Zymoseptoria tritici ST99CH_1A5</name>
    <dbReference type="NCBI Taxonomy" id="1276529"/>
    <lineage>
        <taxon>Eukaryota</taxon>
        <taxon>Fungi</taxon>
        <taxon>Dikarya</taxon>
        <taxon>Ascomycota</taxon>
        <taxon>Pezizomycotina</taxon>
        <taxon>Dothideomycetes</taxon>
        <taxon>Dothideomycetidae</taxon>
        <taxon>Mycosphaerellales</taxon>
        <taxon>Mycosphaerellaceae</taxon>
        <taxon>Zymoseptoria</taxon>
    </lineage>
</organism>
<evidence type="ECO:0000259" key="1">
    <source>
        <dbReference type="Pfam" id="PF23155"/>
    </source>
</evidence>
<proteinExistence type="predicted"/>
<evidence type="ECO:0000313" key="3">
    <source>
        <dbReference type="Proteomes" id="UP000215453"/>
    </source>
</evidence>
<accession>A0A1Y6LHG1</accession>
<reference evidence="2 3" key="1">
    <citation type="submission" date="2016-10" db="EMBL/GenBank/DDBJ databases">
        <authorList>
            <person name="Varghese N."/>
        </authorList>
    </citation>
    <scope>NUCLEOTIDE SEQUENCE [LARGE SCALE GENOMIC DNA]</scope>
</reference>
<sequence length="186" mass="20562">MFETTFTHSSTATLPHPTSMSHALSLLHDFNTVIHLSPECSGFRAIPSPVPNQKDDHIQHYEVEDQLHFLPRYLWSGNVKYTADFLPQHDGCDITVHAPGGLTSHTRWRLTREAVVAEGGQAGSESKELAKDLTDEDGTGAWYVQIVSEAACSLTYANFVKGFLKDSHQKSLGPYVEKVKEGPARA</sequence>